<evidence type="ECO:0000259" key="10">
    <source>
        <dbReference type="PROSITE" id="PS51194"/>
    </source>
</evidence>
<evidence type="ECO:0000256" key="6">
    <source>
        <dbReference type="PROSITE-ProRule" id="PRU00552"/>
    </source>
</evidence>
<dbReference type="RefSeq" id="WP_173121928.1">
    <property type="nucleotide sequence ID" value="NZ_JABRWJ010000002.1"/>
</dbReference>
<keyword evidence="4 7" id="KW-0067">ATP-binding</keyword>
<organism evidence="12 13">
    <name type="scientific">Pseudaquabacterium terrae</name>
    <dbReference type="NCBI Taxonomy" id="2732868"/>
    <lineage>
        <taxon>Bacteria</taxon>
        <taxon>Pseudomonadati</taxon>
        <taxon>Pseudomonadota</taxon>
        <taxon>Betaproteobacteria</taxon>
        <taxon>Burkholderiales</taxon>
        <taxon>Sphaerotilaceae</taxon>
        <taxon>Pseudaquabacterium</taxon>
    </lineage>
</organism>
<reference evidence="12 13" key="1">
    <citation type="submission" date="2020-05" db="EMBL/GenBank/DDBJ databases">
        <title>Aquincola sp. isolate from soil.</title>
        <authorList>
            <person name="Han J."/>
            <person name="Kim D.-U."/>
        </authorList>
    </citation>
    <scope>NUCLEOTIDE SEQUENCE [LARGE SCALE GENOMIC DNA]</scope>
    <source>
        <strain evidence="12 13">S2</strain>
    </source>
</reference>
<evidence type="ECO:0000259" key="9">
    <source>
        <dbReference type="PROSITE" id="PS51192"/>
    </source>
</evidence>
<dbReference type="CDD" id="cd18787">
    <property type="entry name" value="SF2_C_DEAD"/>
    <property type="match status" value="1"/>
</dbReference>
<evidence type="ECO:0000313" key="13">
    <source>
        <dbReference type="Proteomes" id="UP000737171"/>
    </source>
</evidence>
<dbReference type="GO" id="GO:0004386">
    <property type="term" value="F:helicase activity"/>
    <property type="evidence" value="ECO:0007669"/>
    <property type="project" value="UniProtKB-KW"/>
</dbReference>
<feature type="compositionally biased region" description="Basic and acidic residues" evidence="8">
    <location>
        <begin position="404"/>
        <end position="419"/>
    </location>
</feature>
<feature type="region of interest" description="Disordered" evidence="8">
    <location>
        <begin position="393"/>
        <end position="470"/>
    </location>
</feature>
<evidence type="ECO:0000256" key="2">
    <source>
        <dbReference type="ARBA" id="ARBA00022801"/>
    </source>
</evidence>
<feature type="domain" description="DEAD-box RNA helicase Q" evidence="11">
    <location>
        <begin position="16"/>
        <end position="44"/>
    </location>
</feature>
<dbReference type="SMART" id="SM00487">
    <property type="entry name" value="DEXDc"/>
    <property type="match status" value="1"/>
</dbReference>
<evidence type="ECO:0000256" key="3">
    <source>
        <dbReference type="ARBA" id="ARBA00022806"/>
    </source>
</evidence>
<feature type="domain" description="Helicase ATP-binding" evidence="9">
    <location>
        <begin position="47"/>
        <end position="225"/>
    </location>
</feature>
<evidence type="ECO:0000256" key="7">
    <source>
        <dbReference type="RuleBase" id="RU000492"/>
    </source>
</evidence>
<keyword evidence="1 7" id="KW-0547">Nucleotide-binding</keyword>
<comment type="similarity">
    <text evidence="5 7">Belongs to the DEAD box helicase family.</text>
</comment>
<dbReference type="InterPro" id="IPR014001">
    <property type="entry name" value="Helicase_ATP-bd"/>
</dbReference>
<dbReference type="PROSITE" id="PS51194">
    <property type="entry name" value="HELICASE_CTER"/>
    <property type="match status" value="1"/>
</dbReference>
<dbReference type="Pfam" id="PF00271">
    <property type="entry name" value="Helicase_C"/>
    <property type="match status" value="1"/>
</dbReference>
<dbReference type="PANTHER" id="PTHR47959:SF13">
    <property type="entry name" value="ATP-DEPENDENT RNA HELICASE RHLE"/>
    <property type="match status" value="1"/>
</dbReference>
<sequence>MTETPLIAAEPIAAPQKFETLALDAKLLRAVTESGYTAMTPIQAKAIPIVLAGRDVMGAAQTGTGKTAAFTLPLLQKMLRHETASMSPARHPVRALVLAPTRELADQVANNVRTYAKHTELRSTVVFGGIDIKPQTAELKRGVEVLIATPGRLLDHIEAKNCVLNQVEYVVLDEADRMLDIGFLPDLQRILAYLPKQRQTLLFSATFSPEIRRLAQSYLQDPITVEVARPNATASAIEQCFFSVGEDDKRRAVRQMLREREIGQALVFVNSKLGAARLARAFERDGLKTAALHGDKSQDERLKSLAAFKRNEVDLLVATDVAARGLDIADLPAVFNFDVPFNAEDYVHRIGRTGRAGASGLAITLVDRDDARLVSDIEKLIKKKIEIEAFELEDDRPRRPPPRRAREDEEERPRERSEAPRFSYAQPRAAASDPFFDRPYEPHAAGDVKAAWDSKPASAPAPVRGVSPNIRGKRKVAALLGGGQKP</sequence>
<dbReference type="PROSITE" id="PS51195">
    <property type="entry name" value="Q_MOTIF"/>
    <property type="match status" value="1"/>
</dbReference>
<dbReference type="SUPFAM" id="SSF52540">
    <property type="entry name" value="P-loop containing nucleoside triphosphate hydrolases"/>
    <property type="match status" value="1"/>
</dbReference>
<dbReference type="InterPro" id="IPR001650">
    <property type="entry name" value="Helicase_C-like"/>
</dbReference>
<dbReference type="EMBL" id="JABRWJ010000002">
    <property type="protein sequence ID" value="NRF66827.1"/>
    <property type="molecule type" value="Genomic_DNA"/>
</dbReference>
<feature type="short sequence motif" description="Q motif" evidence="6">
    <location>
        <begin position="16"/>
        <end position="44"/>
    </location>
</feature>
<dbReference type="InterPro" id="IPR044742">
    <property type="entry name" value="DEAD/DEAH_RhlB"/>
</dbReference>
<dbReference type="PANTHER" id="PTHR47959">
    <property type="entry name" value="ATP-DEPENDENT RNA HELICASE RHLE-RELATED"/>
    <property type="match status" value="1"/>
</dbReference>
<dbReference type="Pfam" id="PF00270">
    <property type="entry name" value="DEAD"/>
    <property type="match status" value="1"/>
</dbReference>
<dbReference type="InterPro" id="IPR011545">
    <property type="entry name" value="DEAD/DEAH_box_helicase_dom"/>
</dbReference>
<dbReference type="CDD" id="cd00268">
    <property type="entry name" value="DEADc"/>
    <property type="match status" value="1"/>
</dbReference>
<comment type="caution">
    <text evidence="12">The sequence shown here is derived from an EMBL/GenBank/DDBJ whole genome shotgun (WGS) entry which is preliminary data.</text>
</comment>
<dbReference type="InterPro" id="IPR000629">
    <property type="entry name" value="RNA-helicase_DEAD-box_CS"/>
</dbReference>
<protein>
    <submittedName>
        <fullName evidence="12">DEAD/DEAH box helicase</fullName>
    </submittedName>
</protein>
<dbReference type="PROSITE" id="PS00039">
    <property type="entry name" value="DEAD_ATP_HELICASE"/>
    <property type="match status" value="1"/>
</dbReference>
<evidence type="ECO:0000259" key="11">
    <source>
        <dbReference type="PROSITE" id="PS51195"/>
    </source>
</evidence>
<evidence type="ECO:0000256" key="8">
    <source>
        <dbReference type="SAM" id="MobiDB-lite"/>
    </source>
</evidence>
<dbReference type="PROSITE" id="PS51192">
    <property type="entry name" value="HELICASE_ATP_BIND_1"/>
    <property type="match status" value="1"/>
</dbReference>
<evidence type="ECO:0000256" key="4">
    <source>
        <dbReference type="ARBA" id="ARBA00022840"/>
    </source>
</evidence>
<name>A0ABX2EDY5_9BURK</name>
<accession>A0ABX2EDY5</accession>
<dbReference type="InterPro" id="IPR027417">
    <property type="entry name" value="P-loop_NTPase"/>
</dbReference>
<dbReference type="SMART" id="SM00490">
    <property type="entry name" value="HELICc"/>
    <property type="match status" value="1"/>
</dbReference>
<keyword evidence="2 7" id="KW-0378">Hydrolase</keyword>
<feature type="domain" description="Helicase C-terminal" evidence="10">
    <location>
        <begin position="252"/>
        <end position="398"/>
    </location>
</feature>
<feature type="compositionally biased region" description="Basic and acidic residues" evidence="8">
    <location>
        <begin position="435"/>
        <end position="452"/>
    </location>
</feature>
<proteinExistence type="inferred from homology"/>
<evidence type="ECO:0000256" key="1">
    <source>
        <dbReference type="ARBA" id="ARBA00022741"/>
    </source>
</evidence>
<keyword evidence="3 7" id="KW-0347">Helicase</keyword>
<dbReference type="InterPro" id="IPR050079">
    <property type="entry name" value="DEAD_box_RNA_helicase"/>
</dbReference>
<evidence type="ECO:0000256" key="5">
    <source>
        <dbReference type="ARBA" id="ARBA00038437"/>
    </source>
</evidence>
<dbReference type="InterPro" id="IPR014014">
    <property type="entry name" value="RNA_helicase_DEAD_Q_motif"/>
</dbReference>
<keyword evidence="13" id="KW-1185">Reference proteome</keyword>
<evidence type="ECO:0000313" key="12">
    <source>
        <dbReference type="EMBL" id="NRF66827.1"/>
    </source>
</evidence>
<dbReference type="Proteomes" id="UP000737171">
    <property type="component" value="Unassembled WGS sequence"/>
</dbReference>
<dbReference type="Gene3D" id="3.40.50.300">
    <property type="entry name" value="P-loop containing nucleotide triphosphate hydrolases"/>
    <property type="match status" value="2"/>
</dbReference>
<gene>
    <name evidence="12" type="ORF">HLB44_07520</name>
</gene>